<dbReference type="Proteomes" id="UP001239445">
    <property type="component" value="Unassembled WGS sequence"/>
</dbReference>
<dbReference type="GO" id="GO:0032049">
    <property type="term" value="P:cardiolipin biosynthetic process"/>
    <property type="evidence" value="ECO:0007669"/>
    <property type="project" value="UniProtKB-ARBA"/>
</dbReference>
<dbReference type="InterPro" id="IPR025202">
    <property type="entry name" value="PLD-like_dom"/>
</dbReference>
<dbReference type="Pfam" id="PF13091">
    <property type="entry name" value="PLDc_2"/>
    <property type="match status" value="1"/>
</dbReference>
<dbReference type="PROSITE" id="PS50035">
    <property type="entry name" value="PLD"/>
    <property type="match status" value="2"/>
</dbReference>
<dbReference type="EMBL" id="MU839846">
    <property type="protein sequence ID" value="KAK1750536.1"/>
    <property type="molecule type" value="Genomic_DNA"/>
</dbReference>
<accession>A0AAJ0F0W0</accession>
<reference evidence="2" key="1">
    <citation type="submission" date="2023-06" db="EMBL/GenBank/DDBJ databases">
        <title>Genome-scale phylogeny and comparative genomics of the fungal order Sordariales.</title>
        <authorList>
            <consortium name="Lawrence Berkeley National Laboratory"/>
            <person name="Hensen N."/>
            <person name="Bonometti L."/>
            <person name="Westerberg I."/>
            <person name="Brannstrom I.O."/>
            <person name="Guillou S."/>
            <person name="Cros-Aarteil S."/>
            <person name="Calhoun S."/>
            <person name="Haridas S."/>
            <person name="Kuo A."/>
            <person name="Mondo S."/>
            <person name="Pangilinan J."/>
            <person name="Riley R."/>
            <person name="Labutti K."/>
            <person name="Andreopoulos B."/>
            <person name="Lipzen A."/>
            <person name="Chen C."/>
            <person name="Yanf M."/>
            <person name="Daum C."/>
            <person name="Ng V."/>
            <person name="Clum A."/>
            <person name="Steindorff A."/>
            <person name="Ohm R."/>
            <person name="Martin F."/>
            <person name="Silar P."/>
            <person name="Natvig D."/>
            <person name="Lalanne C."/>
            <person name="Gautier V."/>
            <person name="Ament-Velasquez S.L."/>
            <person name="Kruys A."/>
            <person name="Hutchinson M.I."/>
            <person name="Powell A.J."/>
            <person name="Barry K."/>
            <person name="Miller A.N."/>
            <person name="Grigoriev I.V."/>
            <person name="Debuchy R."/>
            <person name="Gladieux P."/>
            <person name="Thoren M.H."/>
            <person name="Johannesson H."/>
        </authorList>
    </citation>
    <scope>NUCLEOTIDE SEQUENCE</scope>
    <source>
        <strain evidence="2">PSN4</strain>
    </source>
</reference>
<dbReference type="SMART" id="SM00155">
    <property type="entry name" value="PLDc"/>
    <property type="match status" value="2"/>
</dbReference>
<protein>
    <submittedName>
        <fullName evidence="2">Phospholipase D p2</fullName>
    </submittedName>
</protein>
<comment type="caution">
    <text evidence="2">The sequence shown here is derived from an EMBL/GenBank/DDBJ whole genome shotgun (WGS) entry which is preliminary data.</text>
</comment>
<dbReference type="CDD" id="cd00138">
    <property type="entry name" value="PLDc_SF"/>
    <property type="match status" value="1"/>
</dbReference>
<dbReference type="PANTHER" id="PTHR21248:SF11">
    <property type="entry name" value="PLD PHOSPHODIESTERASE DOMAIN-CONTAINING PROTEIN"/>
    <property type="match status" value="1"/>
</dbReference>
<evidence type="ECO:0000313" key="3">
    <source>
        <dbReference type="Proteomes" id="UP001239445"/>
    </source>
</evidence>
<gene>
    <name evidence="2" type="ORF">QBC47DRAFT_118702</name>
</gene>
<sequence>MDGFVADLASPLDDDVATVSSSCPRSFHLGTGASLFSNVLGPALESATSEIIFVTCFWAPSASLSALHHALARLARRRRRHLLDHGPLARLTVRISFSSRSLLQKLFHPQSSHGYVYPPSAWEKQLGLPSPQLLDAGAIDLRVKTLFFLPFSVMHPKFVIVDRTRAFVPSCNVSWEPWLEGCLELTGDAVARLLAFYARTWESNLRSRPAAAGQDLSNPEIDAESVRSAAIRSPADYRLPLPPIPQQLPTLVLPSSHHVNPRFRFPWQKAAPVPPTPLNVALLGLFRDARLSIYLQTPNLTCEPVVAALLDALSRGVDVTIVTNRNMMVLEQLITAGTTTGWCVQSLVRRFRRLQAVSAGQSYDPEAGHRNMGKLFISSFCPRRKPAFHSPENQPPQVSTSREEEPIHSHFKLCIVDGEFTMLGSGNMDRASWYTSQELGILIHGREFAQGVKAGVDRVLDGRIDVMFDSSEPRP</sequence>
<dbReference type="PANTHER" id="PTHR21248">
    <property type="entry name" value="CARDIOLIPIN SYNTHASE"/>
    <property type="match status" value="1"/>
</dbReference>
<dbReference type="AlphaFoldDB" id="A0AAJ0F0W0"/>
<dbReference type="InterPro" id="IPR001736">
    <property type="entry name" value="PLipase_D/transphosphatidylase"/>
</dbReference>
<name>A0AAJ0F0W0_9PEZI</name>
<feature type="domain" description="PLD phosphodiesterase" evidence="1">
    <location>
        <begin position="410"/>
        <end position="432"/>
    </location>
</feature>
<organism evidence="2 3">
    <name type="scientific">Echria macrotheca</name>
    <dbReference type="NCBI Taxonomy" id="438768"/>
    <lineage>
        <taxon>Eukaryota</taxon>
        <taxon>Fungi</taxon>
        <taxon>Dikarya</taxon>
        <taxon>Ascomycota</taxon>
        <taxon>Pezizomycotina</taxon>
        <taxon>Sordariomycetes</taxon>
        <taxon>Sordariomycetidae</taxon>
        <taxon>Sordariales</taxon>
        <taxon>Schizotheciaceae</taxon>
        <taxon>Echria</taxon>
    </lineage>
</organism>
<proteinExistence type="predicted"/>
<evidence type="ECO:0000313" key="2">
    <source>
        <dbReference type="EMBL" id="KAK1750536.1"/>
    </source>
</evidence>
<keyword evidence="3" id="KW-1185">Reference proteome</keyword>
<feature type="domain" description="PLD phosphodiesterase" evidence="1">
    <location>
        <begin position="150"/>
        <end position="177"/>
    </location>
</feature>
<dbReference type="GO" id="GO:0030572">
    <property type="term" value="F:phosphatidyltransferase activity"/>
    <property type="evidence" value="ECO:0007669"/>
    <property type="project" value="UniProtKB-ARBA"/>
</dbReference>
<dbReference type="SUPFAM" id="SSF56024">
    <property type="entry name" value="Phospholipase D/nuclease"/>
    <property type="match status" value="2"/>
</dbReference>
<evidence type="ECO:0000259" key="1">
    <source>
        <dbReference type="PROSITE" id="PS50035"/>
    </source>
</evidence>
<dbReference type="Gene3D" id="3.30.870.10">
    <property type="entry name" value="Endonuclease Chain A"/>
    <property type="match status" value="2"/>
</dbReference>